<dbReference type="OrthoDB" id="9802985at2"/>
<evidence type="ECO:0000259" key="1">
    <source>
        <dbReference type="SMART" id="SM01126"/>
    </source>
</evidence>
<dbReference type="RefSeq" id="WP_036781213.1">
    <property type="nucleotide sequence ID" value="NZ_AVBG01000003.1"/>
</dbReference>
<comment type="caution">
    <text evidence="2">The sequence shown here is derived from an EMBL/GenBank/DDBJ whole genome shotgun (WGS) entry which is preliminary data.</text>
</comment>
<feature type="domain" description="ISXO2-like transposase" evidence="1">
    <location>
        <begin position="155"/>
        <end position="313"/>
    </location>
</feature>
<dbReference type="eggNOG" id="COG3677">
    <property type="taxonomic scope" value="Bacteria"/>
</dbReference>
<name>A0A0A2UW71_9BACI</name>
<gene>
    <name evidence="2" type="ORF">N780_01005</name>
</gene>
<accession>A0A0A2UW71</accession>
<sequence length="349" mass="40827">MTVRATDILKAIQKLNPSEKHRLREYLIDALTASSLTGTVLDEISERKNKDGYRCPDCESEHIVRFGKYSTIVEGEEVRKQRYRCKACRKTFTDLTNTALYRTRHLHRWMKFIECMIEGYSLRKSTELIGGVTHVTLFYWRHKLLSALKQMESSKFQGIVEMDETYFLYSEKGQRKIADRKPRQRGGSAKKRGISNEQVCVLVARDRDKMTFSQTLGMGRLTKEQLDKAIGHKLSHENVLCTDAWRAFKTYAAEKELSIYQFKSDGKVRTKGLYHIQNVNNYHRRLKGWIQRFNGVATKYLNNYLAWFQVLESIHHQRNEVTMNDMIVKGNLIPSVETYDTLRLSKFTV</sequence>
<evidence type="ECO:0000313" key="3">
    <source>
        <dbReference type="Proteomes" id="UP000030153"/>
    </source>
</evidence>
<dbReference type="Pfam" id="PF12762">
    <property type="entry name" value="DDE_Tnp_IS1595"/>
    <property type="match status" value="1"/>
</dbReference>
<evidence type="ECO:0000313" key="2">
    <source>
        <dbReference type="EMBL" id="KGP92179.1"/>
    </source>
</evidence>
<dbReference type="STRING" id="1385513.N780_01005"/>
<dbReference type="NCBIfam" id="NF033547">
    <property type="entry name" value="transpos_IS1595"/>
    <property type="match status" value="1"/>
</dbReference>
<dbReference type="AlphaFoldDB" id="A0A0A2UW71"/>
<keyword evidence="3" id="KW-1185">Reference proteome</keyword>
<reference evidence="2 3" key="1">
    <citation type="submission" date="2013-08" db="EMBL/GenBank/DDBJ databases">
        <title>Genome of Pontibacillus chungwhensis.</title>
        <authorList>
            <person name="Wang Q."/>
            <person name="Wang G."/>
        </authorList>
    </citation>
    <scope>NUCLEOTIDE SEQUENCE [LARGE SCALE GENOMIC DNA]</scope>
    <source>
        <strain evidence="2 3">BH030062</strain>
    </source>
</reference>
<protein>
    <submittedName>
        <fullName evidence="2">Transposase</fullName>
    </submittedName>
</protein>
<dbReference type="PANTHER" id="PTHR33293:SF1">
    <property type="entry name" value="INSERTION ELEMENT IS1 1 PROTEIN INSB-RELATED"/>
    <property type="match status" value="1"/>
</dbReference>
<dbReference type="EMBL" id="AVBG01000003">
    <property type="protein sequence ID" value="KGP92179.1"/>
    <property type="molecule type" value="Genomic_DNA"/>
</dbReference>
<dbReference type="PANTHER" id="PTHR33293">
    <property type="entry name" value="INSERTION ELEMENT IS1 1 PROTEIN INSB-RELATED"/>
    <property type="match status" value="1"/>
</dbReference>
<dbReference type="InterPro" id="IPR051354">
    <property type="entry name" value="Transposase_27_IS1"/>
</dbReference>
<dbReference type="Proteomes" id="UP000030153">
    <property type="component" value="Unassembled WGS sequence"/>
</dbReference>
<organism evidence="2 3">
    <name type="scientific">Pontibacillus chungwhensis BH030062</name>
    <dbReference type="NCBI Taxonomy" id="1385513"/>
    <lineage>
        <taxon>Bacteria</taxon>
        <taxon>Bacillati</taxon>
        <taxon>Bacillota</taxon>
        <taxon>Bacilli</taxon>
        <taxon>Bacillales</taxon>
        <taxon>Bacillaceae</taxon>
        <taxon>Pontibacillus</taxon>
    </lineage>
</organism>
<dbReference type="SMART" id="SM01126">
    <property type="entry name" value="DDE_Tnp_IS1595"/>
    <property type="match status" value="1"/>
</dbReference>
<proteinExistence type="predicted"/>
<dbReference type="InterPro" id="IPR024445">
    <property type="entry name" value="Tnp_ISXO2-like"/>
</dbReference>